<dbReference type="STRING" id="485917.Phep_2988"/>
<organism evidence="2 3">
    <name type="scientific">Pedobacter heparinus (strain ATCC 13125 / DSM 2366 / CIP 104194 / JCM 7457 / NBRC 12017 / NCIMB 9290 / NRRL B-14731 / HIM 762-3)</name>
    <dbReference type="NCBI Taxonomy" id="485917"/>
    <lineage>
        <taxon>Bacteria</taxon>
        <taxon>Pseudomonadati</taxon>
        <taxon>Bacteroidota</taxon>
        <taxon>Sphingobacteriia</taxon>
        <taxon>Sphingobacteriales</taxon>
        <taxon>Sphingobacteriaceae</taxon>
        <taxon>Pedobacter</taxon>
    </lineage>
</organism>
<dbReference type="Pfam" id="PF03372">
    <property type="entry name" value="Exo_endo_phos"/>
    <property type="match status" value="1"/>
</dbReference>
<evidence type="ECO:0000313" key="3">
    <source>
        <dbReference type="Proteomes" id="UP000000852"/>
    </source>
</evidence>
<dbReference type="SUPFAM" id="SSF56219">
    <property type="entry name" value="DNase I-like"/>
    <property type="match status" value="1"/>
</dbReference>
<dbReference type="GO" id="GO:0004527">
    <property type="term" value="F:exonuclease activity"/>
    <property type="evidence" value="ECO:0007669"/>
    <property type="project" value="UniProtKB-KW"/>
</dbReference>
<dbReference type="PROSITE" id="PS51257">
    <property type="entry name" value="PROKAR_LIPOPROTEIN"/>
    <property type="match status" value="1"/>
</dbReference>
<accession>C6Y2H6</accession>
<name>C6Y2H6_PEDHD</name>
<dbReference type="InterPro" id="IPR051916">
    <property type="entry name" value="GPI-anchor_lipid_remodeler"/>
</dbReference>
<feature type="domain" description="Endonuclease/exonuclease/phosphatase" evidence="1">
    <location>
        <begin position="47"/>
        <end position="273"/>
    </location>
</feature>
<dbReference type="KEGG" id="phe:Phep_2988"/>
<dbReference type="PANTHER" id="PTHR14859">
    <property type="entry name" value="CALCOFLUOR WHITE HYPERSENSITIVE PROTEIN PRECURSOR"/>
    <property type="match status" value="1"/>
</dbReference>
<dbReference type="InterPro" id="IPR036691">
    <property type="entry name" value="Endo/exonu/phosph_ase_sf"/>
</dbReference>
<evidence type="ECO:0000313" key="2">
    <source>
        <dbReference type="EMBL" id="ACU05186.1"/>
    </source>
</evidence>
<dbReference type="GO" id="GO:0004519">
    <property type="term" value="F:endonuclease activity"/>
    <property type="evidence" value="ECO:0007669"/>
    <property type="project" value="UniProtKB-KW"/>
</dbReference>
<keyword evidence="3" id="KW-1185">Reference proteome</keyword>
<reference evidence="2 3" key="1">
    <citation type="journal article" date="2009" name="Stand. Genomic Sci.">
        <title>Complete genome sequence of Pedobacter heparinus type strain (HIM 762-3).</title>
        <authorList>
            <person name="Han C."/>
            <person name="Spring S."/>
            <person name="Lapidus A."/>
            <person name="Del Rio T.G."/>
            <person name="Tice H."/>
            <person name="Copeland A."/>
            <person name="Cheng J.F."/>
            <person name="Lucas S."/>
            <person name="Chen F."/>
            <person name="Nolan M."/>
            <person name="Bruce D."/>
            <person name="Goodwin L."/>
            <person name="Pitluck S."/>
            <person name="Ivanova N."/>
            <person name="Mavromatis K."/>
            <person name="Mikhailova N."/>
            <person name="Pati A."/>
            <person name="Chen A."/>
            <person name="Palaniappan K."/>
            <person name="Land M."/>
            <person name="Hauser L."/>
            <person name="Chang Y.J."/>
            <person name="Jeffries C.C."/>
            <person name="Saunders E."/>
            <person name="Chertkov O."/>
            <person name="Brettin T."/>
            <person name="Goker M."/>
            <person name="Rohde M."/>
            <person name="Bristow J."/>
            <person name="Eisen J.A."/>
            <person name="Markowitz V."/>
            <person name="Hugenholtz P."/>
            <person name="Kyrpides N.C."/>
            <person name="Klenk H.P."/>
            <person name="Detter J.C."/>
        </authorList>
    </citation>
    <scope>NUCLEOTIDE SEQUENCE [LARGE SCALE GENOMIC DNA]</scope>
    <source>
        <strain evidence="3">ATCC 13125 / DSM 2366 / CIP 104194 / JCM 7457 / NBRC 12017 / NCIMB 9290 / NRRL B-14731 / HIM 762-3</strain>
    </source>
</reference>
<dbReference type="HOGENOM" id="CLU_060500_4_1_10"/>
<dbReference type="GO" id="GO:0006506">
    <property type="term" value="P:GPI anchor biosynthetic process"/>
    <property type="evidence" value="ECO:0007669"/>
    <property type="project" value="TreeGrafter"/>
</dbReference>
<dbReference type="Gene3D" id="3.60.10.10">
    <property type="entry name" value="Endonuclease/exonuclease/phosphatase"/>
    <property type="match status" value="1"/>
</dbReference>
<dbReference type="GO" id="GO:0016020">
    <property type="term" value="C:membrane"/>
    <property type="evidence" value="ECO:0007669"/>
    <property type="project" value="GOC"/>
</dbReference>
<evidence type="ECO:0000259" key="1">
    <source>
        <dbReference type="Pfam" id="PF03372"/>
    </source>
</evidence>
<dbReference type="AlphaFoldDB" id="C6Y2H6"/>
<dbReference type="Proteomes" id="UP000000852">
    <property type="component" value="Chromosome"/>
</dbReference>
<keyword evidence="2" id="KW-0255">Endonuclease</keyword>
<gene>
    <name evidence="2" type="ordered locus">Phep_2988</name>
</gene>
<dbReference type="InterPro" id="IPR005135">
    <property type="entry name" value="Endo/exonuclease/phosphatase"/>
</dbReference>
<dbReference type="EMBL" id="CP001681">
    <property type="protein sequence ID" value="ACU05186.1"/>
    <property type="molecule type" value="Genomic_DNA"/>
</dbReference>
<keyword evidence="2" id="KW-0269">Exonuclease</keyword>
<sequence length="282" mass="31028">MNKSNLYSMKNTIKAFAVAALLIGTSCSKSKENKTEPETSKETLRVMSYNIHIGNPPSEAAGVVKLEATANAIKQGNPDLVALQEVDKFTTRSGIDLDQAKKLAELTGMNYYFAKALDRSNGEYGVAILSKFPIKTSSRYSLPVNAGTGAELRVVGIIQVELPNGKRIYFVSTHFDHLAESNRELHARELLKAIQPYKDSPVIVGGDFNMPPTSDTWNIIKTEMTMGCTTCPSTFPATNPNTTIDYLLLNKQASGYFSIKSYQTIAERYASDHVPIIAELQY</sequence>
<keyword evidence="2" id="KW-0540">Nuclease</keyword>
<protein>
    <submittedName>
        <fullName evidence="2">Endonuclease/exonuclease/phosphatase</fullName>
    </submittedName>
</protein>
<keyword evidence="2" id="KW-0378">Hydrolase</keyword>
<dbReference type="PANTHER" id="PTHR14859:SF15">
    <property type="entry name" value="ENDONUCLEASE_EXONUCLEASE_PHOSPHATASE DOMAIN-CONTAINING PROTEIN"/>
    <property type="match status" value="1"/>
</dbReference>
<dbReference type="eggNOG" id="COG3568">
    <property type="taxonomic scope" value="Bacteria"/>
</dbReference>
<proteinExistence type="predicted"/>